<feature type="region of interest" description="Disordered" evidence="4">
    <location>
        <begin position="686"/>
        <end position="717"/>
    </location>
</feature>
<feature type="compositionally biased region" description="Polar residues" evidence="4">
    <location>
        <begin position="691"/>
        <end position="702"/>
    </location>
</feature>
<dbReference type="PIRSF" id="PIRSF000422">
    <property type="entry name" value="N-terminal-AcTrfase-A_aux_su"/>
    <property type="match status" value="1"/>
</dbReference>
<dbReference type="Pfam" id="PF13181">
    <property type="entry name" value="TPR_8"/>
    <property type="match status" value="1"/>
</dbReference>
<gene>
    <name evidence="5" type="ORF">O181_022483</name>
</gene>
<keyword evidence="6" id="KW-1185">Reference proteome</keyword>
<sequence length="945" mass="107735">MAAKAKAAAKRAAAAKKPNPSAKTGTPKAFLVAQHDPSRPPPLEIQDQTIFKQILHLYEAKSYALALKHCDTLLAKYPGHGETTAMAGLLQHSLNNKAQGYTLVKAGMKADLKSHIVWHVYGLMTRADRNYHEAVKSYTQALRLDPENHSILRDLAMLQIQVRQYGSYVESRWKLLRANRRSRTAWLSLAMAYVLNKQNDAALEILDAMESYEVVYEPERSFERSEMIFFKASILSTSNALQYLERNSHLVLDRSRYLLMRARCLGELGRQEASEWAWLDLLDSNDENRSYLDGYLLNQAKSENDSPLDALQRLSKRFPTSQMIRRSILDHSFGNQFEKELESYLATRLIKGIPSIFNDLKPLMVDSSKLLIIKTVTEQFHESFLQHQHLQPNETSEEDPPSTLVWLLHFLSQLYATPHLNMIDEALETIQKAINHTPCLPDLYITLARIYKRAGSFEKAADTLRLARELDGQDRYLNSKCAKYLLQSIVPGEHQTIQTRTQLLKESRRLVGLFTRTDAPDPVSDLVDMQAVWYVTAEAEAAFRVSDWGLSLKRFHQVIEIFRQWEEDQYDFHIYSIRKSTFQAYLNLLEFEDSLYTRPHYYNAISKAIWIYLQLHDRISSSSSDIIPTTEYNILIPPSSIEKTKVDLDSNEKDDKIEESTMSKKAMKKAKMAEIKAKAQAALEAKKATSKTKANDQSNSSAPDVIPPIKDEDPTGEKLVKTDRPLEMATDLLKTVEDQITRKGDPTDSTKRLLCKGVFLLRFEIEFRKDKPLLALKGLLKAQSFSSDHRYIDPEVFVALTKLKAKYLNKACSHENVSPESQIIANVLTVGFKELVELELLTGTQGHLMKAKALVAERLLNPSKDFSLEPIEAHVFSLITESSLPHWTVALQGLRLLKDCKSARVMEFNEKAGIIWKMVDEFRSSPKFNGLYPIQGDQSAEIKDF</sequence>
<proteinExistence type="predicted"/>
<dbReference type="Pfam" id="PF12569">
    <property type="entry name" value="NatA_aux_su"/>
    <property type="match status" value="1"/>
</dbReference>
<dbReference type="AlphaFoldDB" id="A0A9Q3GWE0"/>
<evidence type="ECO:0000256" key="4">
    <source>
        <dbReference type="SAM" id="MobiDB-lite"/>
    </source>
</evidence>
<protein>
    <submittedName>
        <fullName evidence="5">Uncharacterized protein</fullName>
    </submittedName>
</protein>
<feature type="repeat" description="TPR" evidence="3">
    <location>
        <begin position="441"/>
        <end position="474"/>
    </location>
</feature>
<dbReference type="SMART" id="SM00028">
    <property type="entry name" value="TPR"/>
    <property type="match status" value="2"/>
</dbReference>
<accession>A0A9Q3GWE0</accession>
<dbReference type="Gene3D" id="1.25.40.1010">
    <property type="match status" value="1"/>
</dbReference>
<evidence type="ECO:0000256" key="1">
    <source>
        <dbReference type="ARBA" id="ARBA00022737"/>
    </source>
</evidence>
<dbReference type="SUPFAM" id="SSF48452">
    <property type="entry name" value="TPR-like"/>
    <property type="match status" value="1"/>
</dbReference>
<feature type="compositionally biased region" description="Low complexity" evidence="4">
    <location>
        <begin position="1"/>
        <end position="17"/>
    </location>
</feature>
<dbReference type="OrthoDB" id="10263032at2759"/>
<evidence type="ECO:0000256" key="3">
    <source>
        <dbReference type="PROSITE-ProRule" id="PRU00339"/>
    </source>
</evidence>
<evidence type="ECO:0000313" key="5">
    <source>
        <dbReference type="EMBL" id="MBW0482768.1"/>
    </source>
</evidence>
<dbReference type="Gene3D" id="1.25.40.1040">
    <property type="match status" value="1"/>
</dbReference>
<dbReference type="GO" id="GO:0031415">
    <property type="term" value="C:NatA complex"/>
    <property type="evidence" value="ECO:0007669"/>
    <property type="project" value="TreeGrafter"/>
</dbReference>
<name>A0A9Q3GWE0_9BASI</name>
<dbReference type="InterPro" id="IPR011990">
    <property type="entry name" value="TPR-like_helical_dom_sf"/>
</dbReference>
<dbReference type="Proteomes" id="UP000765509">
    <property type="component" value="Unassembled WGS sequence"/>
</dbReference>
<organism evidence="5 6">
    <name type="scientific">Austropuccinia psidii MF-1</name>
    <dbReference type="NCBI Taxonomy" id="1389203"/>
    <lineage>
        <taxon>Eukaryota</taxon>
        <taxon>Fungi</taxon>
        <taxon>Dikarya</taxon>
        <taxon>Basidiomycota</taxon>
        <taxon>Pucciniomycotina</taxon>
        <taxon>Pucciniomycetes</taxon>
        <taxon>Pucciniales</taxon>
        <taxon>Sphaerophragmiaceae</taxon>
        <taxon>Austropuccinia</taxon>
    </lineage>
</organism>
<evidence type="ECO:0000256" key="2">
    <source>
        <dbReference type="ARBA" id="ARBA00022803"/>
    </source>
</evidence>
<dbReference type="PANTHER" id="PTHR22767">
    <property type="entry name" value="N-TERMINAL ACETYLTRANSFERASE-RELATED"/>
    <property type="match status" value="1"/>
</dbReference>
<keyword evidence="1" id="KW-0677">Repeat</keyword>
<dbReference type="PANTHER" id="PTHR22767:SF2">
    <property type="entry name" value="N(ALPHA)-ACETYLTRANSFERASE 15_16, ISOFORM A"/>
    <property type="match status" value="1"/>
</dbReference>
<dbReference type="InterPro" id="IPR021183">
    <property type="entry name" value="NatA_aux_su"/>
</dbReference>
<evidence type="ECO:0000313" key="6">
    <source>
        <dbReference type="Proteomes" id="UP000765509"/>
    </source>
</evidence>
<dbReference type="InterPro" id="IPR019734">
    <property type="entry name" value="TPR_rpt"/>
</dbReference>
<reference evidence="5" key="1">
    <citation type="submission" date="2021-03" db="EMBL/GenBank/DDBJ databases">
        <title>Draft genome sequence of rust myrtle Austropuccinia psidii MF-1, a brazilian biotype.</title>
        <authorList>
            <person name="Quecine M.C."/>
            <person name="Pachon D.M.R."/>
            <person name="Bonatelli M.L."/>
            <person name="Correr F.H."/>
            <person name="Franceschini L.M."/>
            <person name="Leite T.F."/>
            <person name="Margarido G.R.A."/>
            <person name="Almeida C.A."/>
            <person name="Ferrarezi J.A."/>
            <person name="Labate C.A."/>
        </authorList>
    </citation>
    <scope>NUCLEOTIDE SEQUENCE</scope>
    <source>
        <strain evidence="5">MF-1</strain>
    </source>
</reference>
<comment type="caution">
    <text evidence="5">The sequence shown here is derived from an EMBL/GenBank/DDBJ whole genome shotgun (WGS) entry which is preliminary data.</text>
</comment>
<feature type="repeat" description="TPR" evidence="3">
    <location>
        <begin position="115"/>
        <end position="148"/>
    </location>
</feature>
<feature type="region of interest" description="Disordered" evidence="4">
    <location>
        <begin position="1"/>
        <end position="43"/>
    </location>
</feature>
<dbReference type="PROSITE" id="PS50005">
    <property type="entry name" value="TPR"/>
    <property type="match status" value="2"/>
</dbReference>
<dbReference type="EMBL" id="AVOT02006921">
    <property type="protein sequence ID" value="MBW0482768.1"/>
    <property type="molecule type" value="Genomic_DNA"/>
</dbReference>
<keyword evidence="2 3" id="KW-0802">TPR repeat</keyword>